<evidence type="ECO:0000313" key="1">
    <source>
        <dbReference type="EMBL" id="SGZ04151.1"/>
    </source>
</evidence>
<gene>
    <name evidence="1" type="ORF">MT2528_4760</name>
</gene>
<dbReference type="EMBL" id="FPLJ01000145">
    <property type="protein sequence ID" value="SGZ04151.1"/>
    <property type="molecule type" value="Genomic_DNA"/>
</dbReference>
<dbReference type="GeneID" id="61298201"/>
<sequence>MRSWIVHNLDNEKRCQNFADIFTYKDSKEHISFSIINIKKRTVLTLSTKYEWHLQYWDSGLYRRLDERLHHGVHLWNTFSDEHCNISKKYLHNANKIDICTKHDDYFELFSFTSNKHLSPSAIMALGQLKPKVSKVANQLWFDKKDITLPMFDHLQHNSIPTLPITKIVHTNKIQFGDVILTAKEMATIHCLLELKSIKEIARYHHCSEANERKRVNVIKEKFNCANLPLSFLFNALRIQGVTLACLDAYIMSQ</sequence>
<dbReference type="RefSeq" id="WP_052678259.1">
    <property type="nucleotide sequence ID" value="NZ_CAWQZC010000047.1"/>
</dbReference>
<name>A0ABY1HKG8_9GAMM</name>
<evidence type="ECO:0000313" key="2">
    <source>
        <dbReference type="Proteomes" id="UP000182660"/>
    </source>
</evidence>
<dbReference type="Proteomes" id="UP000182660">
    <property type="component" value="Unassembled WGS sequence"/>
</dbReference>
<protein>
    <submittedName>
        <fullName evidence="1">Uncharacterized protein</fullName>
    </submittedName>
</protein>
<proteinExistence type="predicted"/>
<comment type="caution">
    <text evidence="1">The sequence shown here is derived from an EMBL/GenBank/DDBJ whole genome shotgun (WGS) entry which is preliminary data.</text>
</comment>
<organism evidence="1 2">
    <name type="scientific">Moritella viscosa</name>
    <dbReference type="NCBI Taxonomy" id="80854"/>
    <lineage>
        <taxon>Bacteria</taxon>
        <taxon>Pseudomonadati</taxon>
        <taxon>Pseudomonadota</taxon>
        <taxon>Gammaproteobacteria</taxon>
        <taxon>Alteromonadales</taxon>
        <taxon>Moritellaceae</taxon>
        <taxon>Moritella</taxon>
    </lineage>
</organism>
<accession>A0ABY1HKG8</accession>
<reference evidence="1 2" key="1">
    <citation type="submission" date="2016-11" db="EMBL/GenBank/DDBJ databases">
        <authorList>
            <person name="Klemetsen T."/>
        </authorList>
    </citation>
    <scope>NUCLEOTIDE SEQUENCE [LARGE SCALE GENOMIC DNA]</scope>
    <source>
        <strain evidence="1">MT 2528</strain>
    </source>
</reference>
<keyword evidence="2" id="KW-1185">Reference proteome</keyword>